<organism evidence="2 3">
    <name type="scientific">Tritrichomonas foetus</name>
    <dbReference type="NCBI Taxonomy" id="1144522"/>
    <lineage>
        <taxon>Eukaryota</taxon>
        <taxon>Metamonada</taxon>
        <taxon>Parabasalia</taxon>
        <taxon>Tritrichomonadida</taxon>
        <taxon>Tritrichomonadidae</taxon>
        <taxon>Tritrichomonas</taxon>
    </lineage>
</organism>
<dbReference type="VEuPathDB" id="TrichDB:TRFO_08847"/>
<reference evidence="2" key="1">
    <citation type="submission" date="2016-10" db="EMBL/GenBank/DDBJ databases">
        <authorList>
            <person name="Benchimol M."/>
            <person name="Almeida L.G."/>
            <person name="Vasconcelos A.T."/>
            <person name="Perreira-Neves A."/>
            <person name="Rosa I.A."/>
            <person name="Tasca T."/>
            <person name="Bogo M.R."/>
            <person name="de Souza W."/>
        </authorList>
    </citation>
    <scope>NUCLEOTIDE SEQUENCE [LARGE SCALE GENOMIC DNA]</scope>
    <source>
        <strain evidence="2">K</strain>
    </source>
</reference>
<dbReference type="Proteomes" id="UP000179807">
    <property type="component" value="Unassembled WGS sequence"/>
</dbReference>
<evidence type="ECO:0000313" key="3">
    <source>
        <dbReference type="Proteomes" id="UP000179807"/>
    </source>
</evidence>
<feature type="region of interest" description="Disordered" evidence="1">
    <location>
        <begin position="1085"/>
        <end position="1159"/>
    </location>
</feature>
<proteinExistence type="predicted"/>
<dbReference type="RefSeq" id="XP_068351697.1">
    <property type="nucleotide sequence ID" value="XM_068494530.1"/>
</dbReference>
<accession>A0A1J4JHD4</accession>
<gene>
    <name evidence="2" type="ORF">TRFO_08847</name>
</gene>
<evidence type="ECO:0000256" key="1">
    <source>
        <dbReference type="SAM" id="MobiDB-lite"/>
    </source>
</evidence>
<comment type="caution">
    <text evidence="2">The sequence shown here is derived from an EMBL/GenBank/DDBJ whole genome shotgun (WGS) entry which is preliminary data.</text>
</comment>
<evidence type="ECO:0000313" key="2">
    <source>
        <dbReference type="EMBL" id="OHS98560.1"/>
    </source>
</evidence>
<dbReference type="GeneID" id="94829234"/>
<keyword evidence="3" id="KW-1185">Reference proteome</keyword>
<dbReference type="AlphaFoldDB" id="A0A1J4JHD4"/>
<name>A0A1J4JHD4_9EUKA</name>
<feature type="compositionally biased region" description="Basic residues" evidence="1">
    <location>
        <begin position="1112"/>
        <end position="1128"/>
    </location>
</feature>
<dbReference type="EMBL" id="MLAK01001049">
    <property type="protein sequence ID" value="OHS98560.1"/>
    <property type="molecule type" value="Genomic_DNA"/>
</dbReference>
<feature type="compositionally biased region" description="Polar residues" evidence="1">
    <location>
        <begin position="1097"/>
        <end position="1110"/>
    </location>
</feature>
<sequence length="1159" mass="135509">MLNTGTQVRVRFSPTCISPVSVKYAPTPILKRPTNNNPDSPEHRRFRKKWKYFSRILLRRFTVAFSQELSRVSLKCIRIQNYYVKLRFQRWHCRYKWVEMAHQLHRKIYGDNIRNMIKSQFSNKSRPQWKTMYKLLRASANRRKLFAERDSLALRRRLKKMAKWSDFAKKMRPVYLSNIQKLFSEKRQHKFILTKFFVKWFLKYQQMQNDLIIYPDVNLHMHINLRFNLSQYKPEYNTDCLMVLDDVMELQSELSCNIIEETCSEITVDFDPVYLLDFNVPYVSNFPQKKKAECSESVDIPDIYERCADIFEEYFDNEDFNDFALENLSTQPIEFFNQIEMSDYSNIPNIFTDFHDFESSLLSSNDLFNQIIHWKLFSNLNNIPGDRKVPNNPNSQYSLLLQEFYNLILLYPIFSYYMTLLPDYGDIPPIFENFNDMRTLLLTSEMRLNLSVSSSLAYFESCPQFKLNDDVKTDVSLSFEEFSKDSMNTLQNFKDQDIPAPKASPKVEVPLFLSQVPEANTSSLSCFTVKPKIKEQKTKVNVPLELQEIHKKVNSTKLTNFRHYIKRKPNPAVKTEVPLSFSKIVAQNDIHLLDFEKIEIPEQKGEQFVYMSDLGLSYSKLPFAILWPIIEFTFHKRKEDSIDFDECPIINNIDNFSCVIPNNFHGLETYKAKELPAPPEENLEIEIPINTFGDDLSYEEEEEEEEILDVSDIDFDGICCLDLDVPIDITNSMAINASMLDSTQLLSFYKGDELVSDLDDFVKNKLQLDEMFDIDEFDTVYNTLLNLDIFTLSINPINIELEASKRMMAKTRFIPYIFQFPLKFILPLSTSNDPAVHCHRKSIHGKLNIMFKNPHSIMPKTRFYPSILKSAADILYILSLYCMRSRSKLKPDSRLISCRMIPKVRFVPHILEDIQLALLPLDRITNKSEKYVETINEQIEFFNNTSPSRLMPKSRFSPSLFKAAQNNMSSLSNYSSKSTDSLDKVLFSPVTMESKEPVNSTPHKDRKNLADKTTQIKKHSRHSSKSRNGATSSHKKEKKDKAQQQFQYSVPDFVFTQIEDAFCGAIHSISISSLEKIKFPRKHAPKTKRMISKAENARSSLNNDFSSPIQTIKKKLRVSSEKKRKKSSKSNNERMNEIMNSAPRRKSKRSHISSYMIEK</sequence>
<feature type="compositionally biased region" description="Basic residues" evidence="1">
    <location>
        <begin position="1015"/>
        <end position="1025"/>
    </location>
</feature>
<feature type="region of interest" description="Disordered" evidence="1">
    <location>
        <begin position="992"/>
        <end position="1044"/>
    </location>
</feature>
<protein>
    <submittedName>
        <fullName evidence="2">Uncharacterized protein</fullName>
    </submittedName>
</protein>